<evidence type="ECO:0000256" key="5">
    <source>
        <dbReference type="ARBA" id="ARBA00023136"/>
    </source>
</evidence>
<feature type="domain" description="Palmitoyltransferase DHHC" evidence="12">
    <location>
        <begin position="148"/>
        <end position="280"/>
    </location>
</feature>
<keyword evidence="15" id="KW-1185">Reference proteome</keyword>
<evidence type="ECO:0000313" key="14">
    <source>
        <dbReference type="EMBL" id="KAJ5069472.1"/>
    </source>
</evidence>
<reference evidence="14" key="1">
    <citation type="submission" date="2022-10" db="EMBL/GenBank/DDBJ databases">
        <title>Novel sulphate-reducing endosymbionts in the free-living metamonad Anaeramoeba.</title>
        <authorList>
            <person name="Jerlstrom-Hultqvist J."/>
            <person name="Cepicka I."/>
            <person name="Gallot-Lavallee L."/>
            <person name="Salas-Leiva D."/>
            <person name="Curtis B.A."/>
            <person name="Zahonova K."/>
            <person name="Pipaliya S."/>
            <person name="Dacks J."/>
            <person name="Roger A.J."/>
        </authorList>
    </citation>
    <scope>NUCLEOTIDE SEQUENCE</scope>
    <source>
        <strain evidence="14">BMAN</strain>
    </source>
</reference>
<keyword evidence="3 10" id="KW-0812">Transmembrane</keyword>
<dbReference type="PANTHER" id="PTHR22883:SF43">
    <property type="entry name" value="PALMITOYLTRANSFERASE APP"/>
    <property type="match status" value="1"/>
</dbReference>
<evidence type="ECO:0000256" key="1">
    <source>
        <dbReference type="ARBA" id="ARBA00004127"/>
    </source>
</evidence>
<comment type="subcellular location">
    <subcellularLocation>
        <location evidence="1">Endomembrane system</location>
        <topology evidence="1">Multi-pass membrane protein</topology>
    </subcellularLocation>
</comment>
<dbReference type="OrthoDB" id="4096362at2759"/>
<name>A0A9Q0LAT6_ANAIG</name>
<evidence type="ECO:0000256" key="3">
    <source>
        <dbReference type="ARBA" id="ARBA00022692"/>
    </source>
</evidence>
<dbReference type="Proteomes" id="UP001149090">
    <property type="component" value="Unassembled WGS sequence"/>
</dbReference>
<evidence type="ECO:0000256" key="4">
    <source>
        <dbReference type="ARBA" id="ARBA00022989"/>
    </source>
</evidence>
<keyword evidence="5 10" id="KW-0472">Membrane</keyword>
<feature type="transmembrane region" description="Helical" evidence="10">
    <location>
        <begin position="55"/>
        <end position="76"/>
    </location>
</feature>
<evidence type="ECO:0000313" key="13">
    <source>
        <dbReference type="EMBL" id="KAJ5069393.1"/>
    </source>
</evidence>
<keyword evidence="2 10" id="KW-0808">Transferase</keyword>
<dbReference type="InterPro" id="IPR001594">
    <property type="entry name" value="Palmitoyltrfase_DHHC"/>
</dbReference>
<evidence type="ECO:0000256" key="10">
    <source>
        <dbReference type="RuleBase" id="RU079119"/>
    </source>
</evidence>
<dbReference type="AlphaFoldDB" id="A0A9Q0LAT6"/>
<sequence>MKKKNSLRSLLDKKTLLPEVRDDSAKLQIALWRVWPSRIRFCCNGSCTTGPDIRMLIFTFVLFNVPMIAFIFSVGLKIIEFLSYYVIIIAGILFLLVNIFLLLTAYVNPGIIRRCPLPEVVQKSKSKNQIVYPTSSKDVQINGDKYRLFYCETCNIYRPPRTSHCRRCDQCVEKFDHHCPWVGSDVGLRNYRYFALFVFLITFSEYFIIVFSLVLLSLLTKKNFADFDGFDAFSEATKKAPETLIFAIFLLFTAWPTTNLSFFHFGLISQNLTTREFIKNRYQARENPFSHGCCGNWKEVFCSKNPKTNFSFKSFISENELESLKIQVLKPESKCWPEKKLQIIEFYQKYQKTINLKSEILKENLIENDLEKLNENLNENLNEDNDLILDEDNNENLKENDLEIK</sequence>
<evidence type="ECO:0000256" key="2">
    <source>
        <dbReference type="ARBA" id="ARBA00022679"/>
    </source>
</evidence>
<dbReference type="Pfam" id="PF01529">
    <property type="entry name" value="DHHC"/>
    <property type="match status" value="1"/>
</dbReference>
<proteinExistence type="inferred from homology"/>
<feature type="transmembrane region" description="Helical" evidence="10">
    <location>
        <begin position="193"/>
        <end position="219"/>
    </location>
</feature>
<gene>
    <name evidence="13" type="ORF">M0811_11564</name>
    <name evidence="14" type="ORF">M0811_11646</name>
</gene>
<evidence type="ECO:0000256" key="6">
    <source>
        <dbReference type="ARBA" id="ARBA00023139"/>
    </source>
</evidence>
<evidence type="ECO:0000259" key="12">
    <source>
        <dbReference type="Pfam" id="PF01529"/>
    </source>
</evidence>
<evidence type="ECO:0000256" key="7">
    <source>
        <dbReference type="ARBA" id="ARBA00023288"/>
    </source>
</evidence>
<dbReference type="GO" id="GO:0005783">
    <property type="term" value="C:endoplasmic reticulum"/>
    <property type="evidence" value="ECO:0007669"/>
    <property type="project" value="TreeGrafter"/>
</dbReference>
<dbReference type="GO" id="GO:0019706">
    <property type="term" value="F:protein-cysteine S-palmitoyltransferase activity"/>
    <property type="evidence" value="ECO:0007669"/>
    <property type="project" value="UniProtKB-EC"/>
</dbReference>
<evidence type="ECO:0000313" key="15">
    <source>
        <dbReference type="Proteomes" id="UP001149090"/>
    </source>
</evidence>
<keyword evidence="6" id="KW-0564">Palmitate</keyword>
<comment type="similarity">
    <text evidence="10">Belongs to the DHHC palmitoyltransferase family.</text>
</comment>
<dbReference type="EMBL" id="JAPDFW010000104">
    <property type="protein sequence ID" value="KAJ5069393.1"/>
    <property type="molecule type" value="Genomic_DNA"/>
</dbReference>
<dbReference type="GO" id="GO:0006612">
    <property type="term" value="P:protein targeting to membrane"/>
    <property type="evidence" value="ECO:0007669"/>
    <property type="project" value="TreeGrafter"/>
</dbReference>
<keyword evidence="4 10" id="KW-1133">Transmembrane helix</keyword>
<dbReference type="GO" id="GO:0005794">
    <property type="term" value="C:Golgi apparatus"/>
    <property type="evidence" value="ECO:0007669"/>
    <property type="project" value="TreeGrafter"/>
</dbReference>
<feature type="transmembrane region" description="Helical" evidence="10">
    <location>
        <begin position="82"/>
        <end position="107"/>
    </location>
</feature>
<dbReference type="PROSITE" id="PS50216">
    <property type="entry name" value="DHHC"/>
    <property type="match status" value="1"/>
</dbReference>
<feature type="coiled-coil region" evidence="11">
    <location>
        <begin position="356"/>
        <end position="394"/>
    </location>
</feature>
<dbReference type="InterPro" id="IPR039859">
    <property type="entry name" value="PFA4/ZDH16/20/ERF2-like"/>
</dbReference>
<organism evidence="14 15">
    <name type="scientific">Anaeramoeba ignava</name>
    <name type="common">Anaerobic marine amoeba</name>
    <dbReference type="NCBI Taxonomy" id="1746090"/>
    <lineage>
        <taxon>Eukaryota</taxon>
        <taxon>Metamonada</taxon>
        <taxon>Anaeramoebidae</taxon>
        <taxon>Anaeramoeba</taxon>
    </lineage>
</organism>
<dbReference type="EMBL" id="JAPDFW010000104">
    <property type="protein sequence ID" value="KAJ5069472.1"/>
    <property type="molecule type" value="Genomic_DNA"/>
</dbReference>
<keyword evidence="8 10" id="KW-0012">Acyltransferase</keyword>
<keyword evidence="7" id="KW-0449">Lipoprotein</keyword>
<comment type="caution">
    <text evidence="14">The sequence shown here is derived from an EMBL/GenBank/DDBJ whole genome shotgun (WGS) entry which is preliminary data.</text>
</comment>
<keyword evidence="11" id="KW-0175">Coiled coil</keyword>
<accession>A0A9Q0LAT6</accession>
<feature type="transmembrane region" description="Helical" evidence="10">
    <location>
        <begin position="244"/>
        <end position="268"/>
    </location>
</feature>
<comment type="catalytic activity">
    <reaction evidence="9 10">
        <text>L-cysteinyl-[protein] + hexadecanoyl-CoA = S-hexadecanoyl-L-cysteinyl-[protein] + CoA</text>
        <dbReference type="Rhea" id="RHEA:36683"/>
        <dbReference type="Rhea" id="RHEA-COMP:10131"/>
        <dbReference type="Rhea" id="RHEA-COMP:11032"/>
        <dbReference type="ChEBI" id="CHEBI:29950"/>
        <dbReference type="ChEBI" id="CHEBI:57287"/>
        <dbReference type="ChEBI" id="CHEBI:57379"/>
        <dbReference type="ChEBI" id="CHEBI:74151"/>
        <dbReference type="EC" id="2.3.1.225"/>
    </reaction>
</comment>
<dbReference type="PANTHER" id="PTHR22883">
    <property type="entry name" value="ZINC FINGER DHHC DOMAIN CONTAINING PROTEIN"/>
    <property type="match status" value="1"/>
</dbReference>
<evidence type="ECO:0000256" key="8">
    <source>
        <dbReference type="ARBA" id="ARBA00023315"/>
    </source>
</evidence>
<comment type="domain">
    <text evidence="10">The DHHC domain is required for palmitoyltransferase activity.</text>
</comment>
<dbReference type="EC" id="2.3.1.225" evidence="10"/>
<dbReference type="OMA" id="NDAHMCT"/>
<evidence type="ECO:0000256" key="9">
    <source>
        <dbReference type="ARBA" id="ARBA00048048"/>
    </source>
</evidence>
<protein>
    <recommendedName>
        <fullName evidence="10">Palmitoyltransferase</fullName>
        <ecNumber evidence="10">2.3.1.225</ecNumber>
    </recommendedName>
</protein>
<evidence type="ECO:0000256" key="11">
    <source>
        <dbReference type="SAM" id="Coils"/>
    </source>
</evidence>